<proteinExistence type="predicted"/>
<keyword evidence="2" id="KW-1185">Reference proteome</keyword>
<dbReference type="Proteomes" id="UP001595528">
    <property type="component" value="Unassembled WGS sequence"/>
</dbReference>
<evidence type="ECO:0000313" key="2">
    <source>
        <dbReference type="Proteomes" id="UP001595528"/>
    </source>
</evidence>
<dbReference type="PIRSF" id="PIRSF035865">
    <property type="entry name" value="UCP035865"/>
    <property type="match status" value="1"/>
</dbReference>
<dbReference type="RefSeq" id="WP_379901111.1">
    <property type="nucleotide sequence ID" value="NZ_JBHRTR010000028.1"/>
</dbReference>
<accession>A0ABV7L1C8</accession>
<evidence type="ECO:0000313" key="1">
    <source>
        <dbReference type="EMBL" id="MFC3228210.1"/>
    </source>
</evidence>
<organism evidence="1 2">
    <name type="scientific">Marinibaculum pumilum</name>
    <dbReference type="NCBI Taxonomy" id="1766165"/>
    <lineage>
        <taxon>Bacteria</taxon>
        <taxon>Pseudomonadati</taxon>
        <taxon>Pseudomonadota</taxon>
        <taxon>Alphaproteobacteria</taxon>
        <taxon>Rhodospirillales</taxon>
        <taxon>Rhodospirillaceae</taxon>
        <taxon>Marinibaculum</taxon>
    </lineage>
</organism>
<dbReference type="EMBL" id="JBHRTR010000028">
    <property type="protein sequence ID" value="MFC3228210.1"/>
    <property type="molecule type" value="Genomic_DNA"/>
</dbReference>
<sequence>MSGFFDGMGTLSKADIERLIADPSPDTRADTAAKVARTFGERTLTDAERALAEQVISLMARDAEVRVRSALSQNLKENPDVPHDLAVRLAKDVAQVATPILQFSAALSDEDLLAIVESAGQEHQAAVAQRAQVSEAVSSALVEKGDETVVGTLMGNAGAAIPEPAMARAIDRFGDSETVSTAMVHRPKLPIAISERLVALVSETLREHLVTHHELPPDTAADLLLQTRERALIGMLAEGQSSQDVRSLIAELHANGRLTPTLILRALCTGDVDFFECALARLAGVPVQNAHQLISDAGGRGLEALYIRGGQPKEMLPMVRAAVDVANELEYDGLPGDRPRFVEVVIERVLTRFEDMAETDDVDWLITRLSRAQAAQDGASRA</sequence>
<dbReference type="InterPro" id="IPR019285">
    <property type="entry name" value="DUF2336"/>
</dbReference>
<protein>
    <submittedName>
        <fullName evidence="1">DUF2336 domain-containing protein</fullName>
    </submittedName>
</protein>
<dbReference type="Pfam" id="PF10098">
    <property type="entry name" value="DUF2336"/>
    <property type="match status" value="1"/>
</dbReference>
<gene>
    <name evidence="1" type="ORF">ACFOGJ_13275</name>
</gene>
<dbReference type="InterPro" id="IPR014598">
    <property type="entry name" value="UCP035865"/>
</dbReference>
<comment type="caution">
    <text evidence="1">The sequence shown here is derived from an EMBL/GenBank/DDBJ whole genome shotgun (WGS) entry which is preliminary data.</text>
</comment>
<name>A0ABV7L1C8_9PROT</name>
<reference evidence="2" key="1">
    <citation type="journal article" date="2019" name="Int. J. Syst. Evol. Microbiol.">
        <title>The Global Catalogue of Microorganisms (GCM) 10K type strain sequencing project: providing services to taxonomists for standard genome sequencing and annotation.</title>
        <authorList>
            <consortium name="The Broad Institute Genomics Platform"/>
            <consortium name="The Broad Institute Genome Sequencing Center for Infectious Disease"/>
            <person name="Wu L."/>
            <person name="Ma J."/>
        </authorList>
    </citation>
    <scope>NUCLEOTIDE SEQUENCE [LARGE SCALE GENOMIC DNA]</scope>
    <source>
        <strain evidence="2">KCTC 42964</strain>
    </source>
</reference>